<organism evidence="2 3">
    <name type="scientific">Pelomonas parva</name>
    <dbReference type="NCBI Taxonomy" id="3299032"/>
    <lineage>
        <taxon>Bacteria</taxon>
        <taxon>Pseudomonadati</taxon>
        <taxon>Pseudomonadota</taxon>
        <taxon>Betaproteobacteria</taxon>
        <taxon>Burkholderiales</taxon>
        <taxon>Sphaerotilaceae</taxon>
        <taxon>Roseateles</taxon>
    </lineage>
</organism>
<accession>A0ABW7EWQ7</accession>
<sequence>MNPLPIRFDGSDCLHLGADLAISRGSAANPFNGFAGFTFTPVSMARDAPHGGEMHPDGDEILYVVAGRITVTLELDSVETTELGPGQGLVVPRGVWHKVHVLSPAELITLSPGPRLEFRALQR</sequence>
<comment type="caution">
    <text evidence="2">The sequence shown here is derived from an EMBL/GenBank/DDBJ whole genome shotgun (WGS) entry which is preliminary data.</text>
</comment>
<evidence type="ECO:0000259" key="1">
    <source>
        <dbReference type="Pfam" id="PF07883"/>
    </source>
</evidence>
<keyword evidence="3" id="KW-1185">Reference proteome</keyword>
<dbReference type="EMBL" id="JBIGHV010000001">
    <property type="protein sequence ID" value="MFG6428735.1"/>
    <property type="molecule type" value="Genomic_DNA"/>
</dbReference>
<dbReference type="SUPFAM" id="SSF51182">
    <property type="entry name" value="RmlC-like cupins"/>
    <property type="match status" value="1"/>
</dbReference>
<dbReference type="InterPro" id="IPR013096">
    <property type="entry name" value="Cupin_2"/>
</dbReference>
<evidence type="ECO:0000313" key="2">
    <source>
        <dbReference type="EMBL" id="MFG6428735.1"/>
    </source>
</evidence>
<protein>
    <submittedName>
        <fullName evidence="2">Cupin domain-containing protein</fullName>
    </submittedName>
</protein>
<dbReference type="InterPro" id="IPR014710">
    <property type="entry name" value="RmlC-like_jellyroll"/>
</dbReference>
<dbReference type="Pfam" id="PF07883">
    <property type="entry name" value="Cupin_2"/>
    <property type="match status" value="1"/>
</dbReference>
<dbReference type="Gene3D" id="2.60.120.10">
    <property type="entry name" value="Jelly Rolls"/>
    <property type="match status" value="1"/>
</dbReference>
<gene>
    <name evidence="2" type="ORF">ACG00Y_02355</name>
</gene>
<reference evidence="2 3" key="1">
    <citation type="submission" date="2024-08" db="EMBL/GenBank/DDBJ databases">
        <authorList>
            <person name="Lu H."/>
        </authorList>
    </citation>
    <scope>NUCLEOTIDE SEQUENCE [LARGE SCALE GENOMIC DNA]</scope>
    <source>
        <strain evidence="2 3">LYH14W</strain>
    </source>
</reference>
<dbReference type="InterPro" id="IPR011051">
    <property type="entry name" value="RmlC_Cupin_sf"/>
</dbReference>
<proteinExistence type="predicted"/>
<evidence type="ECO:0000313" key="3">
    <source>
        <dbReference type="Proteomes" id="UP001606210"/>
    </source>
</evidence>
<name>A0ABW7EWQ7_9BURK</name>
<dbReference type="RefSeq" id="WP_394475665.1">
    <property type="nucleotide sequence ID" value="NZ_JBIGHV010000001.1"/>
</dbReference>
<dbReference type="Proteomes" id="UP001606210">
    <property type="component" value="Unassembled WGS sequence"/>
</dbReference>
<feature type="domain" description="Cupin type-2" evidence="1">
    <location>
        <begin position="53"/>
        <end position="109"/>
    </location>
</feature>